<reference evidence="2 3" key="1">
    <citation type="submission" date="2023-05" db="EMBL/GenBank/DDBJ databases">
        <title>YMD87, complete Genome.</title>
        <authorList>
            <person name="Zhang J."/>
            <person name="Xu X."/>
        </authorList>
    </citation>
    <scope>NUCLEOTIDE SEQUENCE [LARGE SCALE GENOMIC DNA]</scope>
    <source>
        <strain evidence="2 3">YMD87</strain>
    </source>
</reference>
<dbReference type="RefSeq" id="WP_282302158.1">
    <property type="nucleotide sequence ID" value="NZ_CP124616.1"/>
</dbReference>
<keyword evidence="1" id="KW-0812">Transmembrane</keyword>
<protein>
    <recommendedName>
        <fullName evidence="4">DUF3329 domain-containing protein</fullName>
    </recommendedName>
</protein>
<accession>A0ABY8QLL5</accession>
<dbReference type="EMBL" id="CP124616">
    <property type="protein sequence ID" value="WGW05534.1"/>
    <property type="molecule type" value="Genomic_DNA"/>
</dbReference>
<evidence type="ECO:0008006" key="4">
    <source>
        <dbReference type="Google" id="ProtNLM"/>
    </source>
</evidence>
<dbReference type="Proteomes" id="UP001241605">
    <property type="component" value="Chromosome"/>
</dbReference>
<name>A0ABY8QLL5_9RHOB</name>
<organism evidence="2 3">
    <name type="scientific">Tropicibacter oceani</name>
    <dbReference type="NCBI Taxonomy" id="3058420"/>
    <lineage>
        <taxon>Bacteria</taxon>
        <taxon>Pseudomonadati</taxon>
        <taxon>Pseudomonadota</taxon>
        <taxon>Alphaproteobacteria</taxon>
        <taxon>Rhodobacterales</taxon>
        <taxon>Roseobacteraceae</taxon>
        <taxon>Tropicibacter</taxon>
    </lineage>
</organism>
<proteinExistence type="predicted"/>
<evidence type="ECO:0000256" key="1">
    <source>
        <dbReference type="SAM" id="Phobius"/>
    </source>
</evidence>
<evidence type="ECO:0000313" key="3">
    <source>
        <dbReference type="Proteomes" id="UP001241605"/>
    </source>
</evidence>
<feature type="transmembrane region" description="Helical" evidence="1">
    <location>
        <begin position="36"/>
        <end position="58"/>
    </location>
</feature>
<gene>
    <name evidence="2" type="ORF">QF118_08305</name>
</gene>
<keyword evidence="3" id="KW-1185">Reference proteome</keyword>
<keyword evidence="1" id="KW-0472">Membrane</keyword>
<feature type="transmembrane region" description="Helical" evidence="1">
    <location>
        <begin position="14"/>
        <end position="30"/>
    </location>
</feature>
<sequence length="66" mass="7576">MTLLDPRHPFFRPLWRRVLIVALCFAWALFELVTGAPVWALLFAALGGYCAYLLLITFDPQPPDDR</sequence>
<keyword evidence="1" id="KW-1133">Transmembrane helix</keyword>
<evidence type="ECO:0000313" key="2">
    <source>
        <dbReference type="EMBL" id="WGW05534.1"/>
    </source>
</evidence>